<dbReference type="Gene3D" id="3.40.390.10">
    <property type="entry name" value="Collagenase (Catalytic Domain)"/>
    <property type="match status" value="1"/>
</dbReference>
<dbReference type="Pfam" id="PF18962">
    <property type="entry name" value="Por_Secre_tail"/>
    <property type="match status" value="1"/>
</dbReference>
<feature type="domain" description="Secretion system C-terminal sorting" evidence="1">
    <location>
        <begin position="747"/>
        <end position="824"/>
    </location>
</feature>
<dbReference type="EMBL" id="UOEP01000214">
    <property type="protein sequence ID" value="VAW24410.1"/>
    <property type="molecule type" value="Genomic_DNA"/>
</dbReference>
<evidence type="ECO:0000259" key="1">
    <source>
        <dbReference type="Pfam" id="PF18962"/>
    </source>
</evidence>
<name>A0A3B0U5U0_9ZZZZ</name>
<dbReference type="InterPro" id="IPR026444">
    <property type="entry name" value="Secre_tail"/>
</dbReference>
<dbReference type="InterPro" id="IPR024079">
    <property type="entry name" value="MetalloPept_cat_dom_sf"/>
</dbReference>
<organism evidence="2">
    <name type="scientific">hydrothermal vent metagenome</name>
    <dbReference type="NCBI Taxonomy" id="652676"/>
    <lineage>
        <taxon>unclassified sequences</taxon>
        <taxon>metagenomes</taxon>
        <taxon>ecological metagenomes</taxon>
    </lineage>
</organism>
<protein>
    <recommendedName>
        <fullName evidence="1">Secretion system C-terminal sorting domain-containing protein</fullName>
    </recommendedName>
</protein>
<evidence type="ECO:0000313" key="2">
    <source>
        <dbReference type="EMBL" id="VAW24410.1"/>
    </source>
</evidence>
<proteinExistence type="predicted"/>
<dbReference type="NCBIfam" id="TIGR04183">
    <property type="entry name" value="Por_Secre_tail"/>
    <property type="match status" value="1"/>
</dbReference>
<dbReference type="SUPFAM" id="SSF55486">
    <property type="entry name" value="Metalloproteases ('zincins'), catalytic domain"/>
    <property type="match status" value="1"/>
</dbReference>
<dbReference type="GO" id="GO:0008237">
    <property type="term" value="F:metallopeptidase activity"/>
    <property type="evidence" value="ECO:0007669"/>
    <property type="project" value="InterPro"/>
</dbReference>
<gene>
    <name evidence="2" type="ORF">MNBD_BACTEROID01-1468</name>
</gene>
<reference evidence="2" key="1">
    <citation type="submission" date="2018-06" db="EMBL/GenBank/DDBJ databases">
        <authorList>
            <person name="Zhirakovskaya E."/>
        </authorList>
    </citation>
    <scope>NUCLEOTIDE SEQUENCE</scope>
</reference>
<dbReference type="AlphaFoldDB" id="A0A3B0U5U0"/>
<accession>A0A3B0U5U0</accession>
<sequence>MKKLFLTTLVLVFSLVLLGQEKWMKEGVKVGPPVCYASGKVEISRIPPPEAYLRQLKSAQEKTSNIIVDYTNFPDSVIPAFEKAVEIWEYLLDSPVPIHMRASFAKLKSNVLGSCAPWSYYKNFDGAPAANTFYPVAIVEKILEREVTGGSDPDFEAQFNQDVDWYFGVDQNTPPNQYDFVSIVLHEIAHGLGYTGFFYANESDAGYGHGDNSPASFDKYVHNYNGQQLTDTALFTNPSSQILTQLTSGFLQFISPIFNDTVPGDLPRLYAPRTFSDGSSVYHLNDNTYPSGNENSLMTHSSGMGESNFNPGPLTMNMLADIGWKHIYIKHDELKDVEELTGPVFIEAEIKSDFLLDTSSIFLFYSSDLFQTTDSLPFPFIKETGLFKTVLPVNVQQGVVSYYISATDEKNRTFKRPSGAPETFYNFRIGPDTINPTIIHQPISQILTSETEVGISLKADDNLGIDTLIVEYLINQVPYQSIGLKNDSSINYSGKLIFAKNDLHDGDSVQYRILAKDASSNQNITYLPETGYFNVPVFSIFDPVAFYINDFNNLSQDFISSDFSIETASGFTDRAIHSRHPYPSPDTDDATYNFTTILKYPIIIADGGAMSFDEVVLVEPGSTGSLFDSEDFFDYVIVEGSKDQGISWQPLIDGYDSRANDNWLEEYNKGVVGNNSSTAGSKELMVTRNIGLTASGNFTVGDTILIRFRLFSDPYAHGWGWVIDNLRIQVAVPNSPVHALSPGNISVYPNPFRNRVNVAIQTEKPLKSLNVSVYNLYGQLINATEEYNITNQYKKSINMDGYPAGVYLVVVKAEGIPVLSKKIIKN</sequence>